<comment type="caution">
    <text evidence="9">The sequence shown here is derived from an EMBL/GenBank/DDBJ whole genome shotgun (WGS) entry which is preliminary data.</text>
</comment>
<feature type="transmembrane region" description="Helical" evidence="7">
    <location>
        <begin position="119"/>
        <end position="139"/>
    </location>
</feature>
<dbReference type="Pfam" id="PF19053">
    <property type="entry name" value="EccD"/>
    <property type="match status" value="1"/>
</dbReference>
<evidence type="ECO:0000256" key="3">
    <source>
        <dbReference type="ARBA" id="ARBA00022475"/>
    </source>
</evidence>
<evidence type="ECO:0000256" key="6">
    <source>
        <dbReference type="ARBA" id="ARBA00023136"/>
    </source>
</evidence>
<dbReference type="InterPro" id="IPR044049">
    <property type="entry name" value="EccD_transm"/>
</dbReference>
<gene>
    <name evidence="9" type="primary">eccD</name>
    <name evidence="9" type="ORF">I4I81_28140</name>
</gene>
<evidence type="ECO:0000313" key="9">
    <source>
        <dbReference type="EMBL" id="MBW0138104.1"/>
    </source>
</evidence>
<protein>
    <submittedName>
        <fullName evidence="9">Type VII secretion integral membrane protein EccD</fullName>
    </submittedName>
</protein>
<feature type="transmembrane region" description="Helical" evidence="7">
    <location>
        <begin position="338"/>
        <end position="356"/>
    </location>
</feature>
<feature type="transmembrane region" description="Helical" evidence="7">
    <location>
        <begin position="201"/>
        <end position="219"/>
    </location>
</feature>
<feature type="transmembrane region" description="Helical" evidence="7">
    <location>
        <begin position="368"/>
        <end position="388"/>
    </location>
</feature>
<accession>A0ABS6V292</accession>
<dbReference type="Pfam" id="PF08817">
    <property type="entry name" value="YukD"/>
    <property type="match status" value="1"/>
</dbReference>
<feature type="transmembrane region" description="Helical" evidence="7">
    <location>
        <begin position="394"/>
        <end position="411"/>
    </location>
</feature>
<dbReference type="RefSeq" id="WP_218616452.1">
    <property type="nucleotide sequence ID" value="NZ_JADQDK010000001.1"/>
</dbReference>
<dbReference type="InterPro" id="IPR024962">
    <property type="entry name" value="YukD-like"/>
</dbReference>
<dbReference type="InterPro" id="IPR006707">
    <property type="entry name" value="T7SS_EccD"/>
</dbReference>
<evidence type="ECO:0000256" key="2">
    <source>
        <dbReference type="ARBA" id="ARBA00006162"/>
    </source>
</evidence>
<dbReference type="PIRSF" id="PIRSF017804">
    <property type="entry name" value="Secretion_EccD1"/>
    <property type="match status" value="1"/>
</dbReference>
<keyword evidence="5 7" id="KW-1133">Transmembrane helix</keyword>
<evidence type="ECO:0000256" key="7">
    <source>
        <dbReference type="SAM" id="Phobius"/>
    </source>
</evidence>
<evidence type="ECO:0000256" key="4">
    <source>
        <dbReference type="ARBA" id="ARBA00022692"/>
    </source>
</evidence>
<evidence type="ECO:0000259" key="8">
    <source>
        <dbReference type="Pfam" id="PF19053"/>
    </source>
</evidence>
<reference evidence="9 10" key="1">
    <citation type="submission" date="2020-11" db="EMBL/GenBank/DDBJ databases">
        <title>Pseudonocardia abyssalis sp. nov. and Pseudonocardia oceani sp. nov., description and phylogenomic analysis of two novel actinomycetes isolated from the deep Southern Ocean.</title>
        <authorList>
            <person name="Parra J."/>
        </authorList>
    </citation>
    <scope>NUCLEOTIDE SEQUENCE [LARGE SCALE GENOMIC DNA]</scope>
    <source>
        <strain evidence="9 10">KRD-168</strain>
    </source>
</reference>
<dbReference type="Proteomes" id="UP000694287">
    <property type="component" value="Unassembled WGS sequence"/>
</dbReference>
<keyword evidence="6 7" id="KW-0472">Membrane</keyword>
<evidence type="ECO:0000256" key="1">
    <source>
        <dbReference type="ARBA" id="ARBA00004651"/>
    </source>
</evidence>
<comment type="subcellular location">
    <subcellularLocation>
        <location evidence="1">Cell membrane</location>
        <topology evidence="1">Multi-pass membrane protein</topology>
    </subcellularLocation>
</comment>
<feature type="transmembrane region" description="Helical" evidence="7">
    <location>
        <begin position="431"/>
        <end position="450"/>
    </location>
</feature>
<dbReference type="EMBL" id="JADQDK010000001">
    <property type="protein sequence ID" value="MBW0138104.1"/>
    <property type="molecule type" value="Genomic_DNA"/>
</dbReference>
<keyword evidence="3" id="KW-1003">Cell membrane</keyword>
<feature type="transmembrane region" description="Helical" evidence="7">
    <location>
        <begin position="226"/>
        <end position="244"/>
    </location>
</feature>
<keyword evidence="10" id="KW-1185">Reference proteome</keyword>
<dbReference type="NCBIfam" id="TIGR03920">
    <property type="entry name" value="T7SS_EccD"/>
    <property type="match status" value="1"/>
</dbReference>
<comment type="similarity">
    <text evidence="2">Belongs to the EccD/Snm4 family.</text>
</comment>
<keyword evidence="4 7" id="KW-0812">Transmembrane</keyword>
<feature type="transmembrane region" description="Helical" evidence="7">
    <location>
        <begin position="145"/>
        <end position="163"/>
    </location>
</feature>
<feature type="transmembrane region" description="Helical" evidence="7">
    <location>
        <begin position="175"/>
        <end position="195"/>
    </location>
</feature>
<evidence type="ECO:0000256" key="5">
    <source>
        <dbReference type="ARBA" id="ARBA00022989"/>
    </source>
</evidence>
<feature type="transmembrane region" description="Helical" evidence="7">
    <location>
        <begin position="250"/>
        <end position="268"/>
    </location>
</feature>
<feature type="transmembrane region" description="Helical" evidence="7">
    <location>
        <begin position="314"/>
        <end position="332"/>
    </location>
</feature>
<feature type="domain" description="EccD-like transmembrane" evidence="8">
    <location>
        <begin position="123"/>
        <end position="453"/>
    </location>
</feature>
<name>A0ABS6V292_9PSEU</name>
<evidence type="ECO:0000313" key="10">
    <source>
        <dbReference type="Proteomes" id="UP000694287"/>
    </source>
</evidence>
<proteinExistence type="inferred from homology"/>
<organism evidence="9 10">
    <name type="scientific">Pseudonocardia abyssalis</name>
    <dbReference type="NCBI Taxonomy" id="2792008"/>
    <lineage>
        <taxon>Bacteria</taxon>
        <taxon>Bacillati</taxon>
        <taxon>Actinomycetota</taxon>
        <taxon>Actinomycetes</taxon>
        <taxon>Pseudonocardiales</taxon>
        <taxon>Pseudonocardiaceae</taxon>
        <taxon>Pseudonocardia</taxon>
    </lineage>
</organism>
<sequence length="453" mass="42808">MSTIRPDTAPAYTRLTVLAPRARVDVALPADVPLGELVPMVLELVGEPGPGHRPLPWRLVGATGGLLHPAATLDELGVLDGELLRIGPVTAPPPAPVFDDPVDALAAGAGRTAGPSAAAVRPAVALVLAALAAVILAGMPAGPGAVVAALVGGMAAGAALAAARRPGGDHDGRHPAALAAVPLAAGAGAAALAAAPGSAQLLLAVTAAGVAAAVGQVVLRVVSPVLVGVVVAAVPVGVATVLHLRLGLSPAALAAGLGAAALLAGPFLPRAALRLAGLPGPVVPADAGELTDADDGPDALPPDELTGRADLARGYLAGLVGGCAVVAAAAVGPAAAGGGWTGAALGAVVVAVLALRSRGFADAAPARTLLACAVASGLALAALVAAVSGGPGRLVVGCLALAGAGVALTAGRGGRAPSPVARRAVDVLEGVLVASAVPLALGATGLFALVRGL</sequence>